<comment type="caution">
    <text evidence="13">The sequence shown here is derived from an EMBL/GenBank/DDBJ whole genome shotgun (WGS) entry which is preliminary data.</text>
</comment>
<dbReference type="NCBIfam" id="NF003589">
    <property type="entry name" value="PRK05254.1-2"/>
    <property type="match status" value="1"/>
</dbReference>
<sequence length="227" mass="25876">MTVRFGNDWDDVFAGEFEKPYYLQLRDSLKKEYSSHTVYPRMEDMWTAFKLTPFKEVKVVILGQDPYHGSGQAHGLSFSVKPGVKIPPSLRNMFKELQSDIGCAIPETGTLTGWAKQGVLMLNTVLTVREGEAHSHRKMGWELFTDEVIRRLSERSEPVVFVLWGRPAQEKKKLIDESQNAIMESVHPSPLSASRGFFGSTPYSKVNLILERWHESPVDWCRTDAGL</sequence>
<comment type="function">
    <text evidence="2 9 11">Excises uracil residues from the DNA which can arise as a result of misincorporation of dUMP residues by DNA polymerase or due to deamination of cytosine.</text>
</comment>
<evidence type="ECO:0000256" key="3">
    <source>
        <dbReference type="ARBA" id="ARBA00008184"/>
    </source>
</evidence>
<feature type="active site" description="Proton acceptor" evidence="9 10">
    <location>
        <position position="65"/>
    </location>
</feature>
<evidence type="ECO:0000256" key="5">
    <source>
        <dbReference type="ARBA" id="ARBA00018429"/>
    </source>
</evidence>
<dbReference type="AlphaFoldDB" id="A0A511ZA65"/>
<dbReference type="NCBIfam" id="TIGR00628">
    <property type="entry name" value="ung"/>
    <property type="match status" value="1"/>
</dbReference>
<name>A0A511ZA65_9BACL</name>
<dbReference type="Pfam" id="PF03167">
    <property type="entry name" value="UDG"/>
    <property type="match status" value="1"/>
</dbReference>
<keyword evidence="14" id="KW-1185">Reference proteome</keyword>
<organism evidence="13 14">
    <name type="scientific">Sporosarcina luteola</name>
    <dbReference type="NCBI Taxonomy" id="582850"/>
    <lineage>
        <taxon>Bacteria</taxon>
        <taxon>Bacillati</taxon>
        <taxon>Bacillota</taxon>
        <taxon>Bacilli</taxon>
        <taxon>Bacillales</taxon>
        <taxon>Caryophanaceae</taxon>
        <taxon>Sporosarcina</taxon>
    </lineage>
</organism>
<comment type="similarity">
    <text evidence="3 9 11">Belongs to the uracil-DNA glycosylase (UDG) superfamily. UNG family.</text>
</comment>
<feature type="domain" description="Uracil-DNA glycosylase-like" evidence="12">
    <location>
        <begin position="50"/>
        <end position="210"/>
    </location>
</feature>
<protein>
    <recommendedName>
        <fullName evidence="5 9">Uracil-DNA glycosylase</fullName>
        <shortName evidence="9">UDG</shortName>
        <ecNumber evidence="4 9">3.2.2.27</ecNumber>
    </recommendedName>
</protein>
<dbReference type="EC" id="3.2.2.27" evidence="4 9"/>
<evidence type="ECO:0000313" key="13">
    <source>
        <dbReference type="EMBL" id="GEN84293.1"/>
    </source>
</evidence>
<dbReference type="HAMAP" id="MF_00148">
    <property type="entry name" value="UDG"/>
    <property type="match status" value="1"/>
</dbReference>
<dbReference type="FunFam" id="3.40.470.10:FF:000001">
    <property type="entry name" value="Uracil-DNA glycosylase"/>
    <property type="match status" value="1"/>
</dbReference>
<evidence type="ECO:0000313" key="14">
    <source>
        <dbReference type="Proteomes" id="UP000321901"/>
    </source>
</evidence>
<reference evidence="13 14" key="1">
    <citation type="submission" date="2019-07" db="EMBL/GenBank/DDBJ databases">
        <title>Whole genome shotgun sequence of Sporosarcina luteola NBRC 105378.</title>
        <authorList>
            <person name="Hosoyama A."/>
            <person name="Uohara A."/>
            <person name="Ohji S."/>
            <person name="Ichikawa N."/>
        </authorList>
    </citation>
    <scope>NUCLEOTIDE SEQUENCE [LARGE SCALE GENOMIC DNA]</scope>
    <source>
        <strain evidence="13 14">NBRC 105378</strain>
    </source>
</reference>
<dbReference type="RefSeq" id="WP_147059019.1">
    <property type="nucleotide sequence ID" value="NZ_BJYL01000035.1"/>
</dbReference>
<evidence type="ECO:0000256" key="2">
    <source>
        <dbReference type="ARBA" id="ARBA00002631"/>
    </source>
</evidence>
<dbReference type="Proteomes" id="UP000321901">
    <property type="component" value="Unassembled WGS sequence"/>
</dbReference>
<keyword evidence="6 9" id="KW-0227">DNA damage</keyword>
<evidence type="ECO:0000256" key="9">
    <source>
        <dbReference type="HAMAP-Rule" id="MF_00148"/>
    </source>
</evidence>
<evidence type="ECO:0000256" key="8">
    <source>
        <dbReference type="ARBA" id="ARBA00023204"/>
    </source>
</evidence>
<dbReference type="InterPro" id="IPR005122">
    <property type="entry name" value="Uracil-DNA_glycosylase-like"/>
</dbReference>
<keyword evidence="7 9" id="KW-0378">Hydrolase</keyword>
<dbReference type="PROSITE" id="PS00130">
    <property type="entry name" value="U_DNA_GLYCOSYLASE"/>
    <property type="match status" value="1"/>
</dbReference>
<evidence type="ECO:0000256" key="4">
    <source>
        <dbReference type="ARBA" id="ARBA00012030"/>
    </source>
</evidence>
<dbReference type="PANTHER" id="PTHR11264:SF0">
    <property type="entry name" value="URACIL-DNA GLYCOSYLASE"/>
    <property type="match status" value="1"/>
</dbReference>
<dbReference type="SUPFAM" id="SSF52141">
    <property type="entry name" value="Uracil-DNA glycosylase-like"/>
    <property type="match status" value="1"/>
</dbReference>
<dbReference type="OrthoDB" id="9804372at2"/>
<dbReference type="NCBIfam" id="NF003592">
    <property type="entry name" value="PRK05254.1-5"/>
    <property type="match status" value="1"/>
</dbReference>
<dbReference type="NCBIfam" id="NF003591">
    <property type="entry name" value="PRK05254.1-4"/>
    <property type="match status" value="1"/>
</dbReference>
<dbReference type="Gene3D" id="3.40.470.10">
    <property type="entry name" value="Uracil-DNA glycosylase-like domain"/>
    <property type="match status" value="1"/>
</dbReference>
<dbReference type="GO" id="GO:0097510">
    <property type="term" value="P:base-excision repair, AP site formation via deaminated base removal"/>
    <property type="evidence" value="ECO:0007669"/>
    <property type="project" value="TreeGrafter"/>
</dbReference>
<dbReference type="InterPro" id="IPR002043">
    <property type="entry name" value="UDG_fam1"/>
</dbReference>
<dbReference type="EMBL" id="BJYL01000035">
    <property type="protein sequence ID" value="GEN84293.1"/>
    <property type="molecule type" value="Genomic_DNA"/>
</dbReference>
<dbReference type="InterPro" id="IPR018085">
    <property type="entry name" value="Ura-DNA_Glyclase_AS"/>
</dbReference>
<comment type="subcellular location">
    <subcellularLocation>
        <location evidence="9">Cytoplasm</location>
    </subcellularLocation>
</comment>
<evidence type="ECO:0000256" key="1">
    <source>
        <dbReference type="ARBA" id="ARBA00001400"/>
    </source>
</evidence>
<accession>A0A511ZA65</accession>
<evidence type="ECO:0000256" key="11">
    <source>
        <dbReference type="RuleBase" id="RU003780"/>
    </source>
</evidence>
<evidence type="ECO:0000256" key="7">
    <source>
        <dbReference type="ARBA" id="ARBA00022801"/>
    </source>
</evidence>
<gene>
    <name evidence="9 13" type="primary">ung</name>
    <name evidence="13" type="ORF">SLU01_26050</name>
</gene>
<proteinExistence type="inferred from homology"/>
<evidence type="ECO:0000259" key="12">
    <source>
        <dbReference type="SMART" id="SM00986"/>
    </source>
</evidence>
<dbReference type="PANTHER" id="PTHR11264">
    <property type="entry name" value="URACIL-DNA GLYCOSYLASE"/>
    <property type="match status" value="1"/>
</dbReference>
<dbReference type="GO" id="GO:0005737">
    <property type="term" value="C:cytoplasm"/>
    <property type="evidence" value="ECO:0007669"/>
    <property type="project" value="UniProtKB-SubCell"/>
</dbReference>
<dbReference type="InterPro" id="IPR036895">
    <property type="entry name" value="Uracil-DNA_glycosylase-like_sf"/>
</dbReference>
<dbReference type="GO" id="GO:0004844">
    <property type="term" value="F:uracil DNA N-glycosylase activity"/>
    <property type="evidence" value="ECO:0007669"/>
    <property type="project" value="UniProtKB-UniRule"/>
</dbReference>
<keyword evidence="8 9" id="KW-0234">DNA repair</keyword>
<comment type="catalytic activity">
    <reaction evidence="1 9 11">
        <text>Hydrolyzes single-stranded DNA or mismatched double-stranded DNA and polynucleotides, releasing free uracil.</text>
        <dbReference type="EC" id="3.2.2.27"/>
    </reaction>
</comment>
<evidence type="ECO:0000256" key="6">
    <source>
        <dbReference type="ARBA" id="ARBA00022763"/>
    </source>
</evidence>
<dbReference type="SMART" id="SM00987">
    <property type="entry name" value="UreE_C"/>
    <property type="match status" value="1"/>
</dbReference>
<dbReference type="CDD" id="cd10027">
    <property type="entry name" value="UDG-F1-like"/>
    <property type="match status" value="1"/>
</dbReference>
<dbReference type="NCBIfam" id="NF003588">
    <property type="entry name" value="PRK05254.1-1"/>
    <property type="match status" value="1"/>
</dbReference>
<evidence type="ECO:0000256" key="10">
    <source>
        <dbReference type="PROSITE-ProRule" id="PRU10072"/>
    </source>
</evidence>
<keyword evidence="9" id="KW-0963">Cytoplasm</keyword>
<dbReference type="SMART" id="SM00986">
    <property type="entry name" value="UDG"/>
    <property type="match status" value="1"/>
</dbReference>